<feature type="transmembrane region" description="Helical" evidence="6">
    <location>
        <begin position="733"/>
        <end position="753"/>
    </location>
</feature>
<dbReference type="PANTHER" id="PTHR30572">
    <property type="entry name" value="MEMBRANE COMPONENT OF TRANSPORTER-RELATED"/>
    <property type="match status" value="1"/>
</dbReference>
<evidence type="ECO:0000256" key="2">
    <source>
        <dbReference type="ARBA" id="ARBA00022475"/>
    </source>
</evidence>
<feature type="domain" description="MacB-like periplasmic core" evidence="8">
    <location>
        <begin position="441"/>
        <end position="641"/>
    </location>
</feature>
<dbReference type="OrthoDB" id="5933722at2"/>
<comment type="subcellular location">
    <subcellularLocation>
        <location evidence="1">Cell membrane</location>
        <topology evidence="1">Multi-pass membrane protein</topology>
    </subcellularLocation>
</comment>
<evidence type="ECO:0000256" key="5">
    <source>
        <dbReference type="ARBA" id="ARBA00023136"/>
    </source>
</evidence>
<reference evidence="9 10" key="1">
    <citation type="submission" date="2018-11" db="EMBL/GenBank/DDBJ databases">
        <authorList>
            <person name="Zhou Z."/>
            <person name="Wang G."/>
        </authorList>
    </citation>
    <scope>NUCLEOTIDE SEQUENCE [LARGE SCALE GENOMIC DNA]</scope>
    <source>
        <strain evidence="9 10">KCTC42998</strain>
    </source>
</reference>
<evidence type="ECO:0000256" key="1">
    <source>
        <dbReference type="ARBA" id="ARBA00004651"/>
    </source>
</evidence>
<feature type="transmembrane region" description="Helical" evidence="6">
    <location>
        <begin position="388"/>
        <end position="409"/>
    </location>
</feature>
<dbReference type="InterPro" id="IPR025857">
    <property type="entry name" value="MacB_PCD"/>
</dbReference>
<keyword evidence="10" id="KW-1185">Reference proteome</keyword>
<feature type="domain" description="ABC3 transporter permease C-terminal" evidence="7">
    <location>
        <begin position="297"/>
        <end position="396"/>
    </location>
</feature>
<sequence>MLRNYLTLAFRNLFKNKISSGINITGLALGIATFLFILEYISFERSINQFHRNLPTLYRVLIQDRSRFSTDLIPPGLAPLLKQQFGEIASYCRTSGGIIHGIVTTGDPKNGKSFREGDQVMTMVDRSFFELFSFPILAGSKQPLDQPFTVAISESYAKKYFGNQSPVGQLLTLNNQFGKGVYKVTAMYQDFPAQSDIQYHLLFSLRTLSIEANLNGNGWAKLDNLDNNFSTAFVQLAPKADHHALEAKIEAYKNQLKPEAADARIQLQPLRYVHLAASLSDPSTTTGNLKFIYVLGSLALLILAIAWFNYINLSTASSLKRAKEVGVRKVIGAGRSQLIHQFFGEYLLLNGLSIVLALFVVIGCQHFFNQLIGKPLSLSIIPKSGLWGFGLLALSIGSVASGGYVAFSLSGFQPIQTLKGVFARTGRGLWVRRALVVFQFSISIALIAATVVFYRQLHYMQHKELGMNLAQLLVIRGPEVNRDSSFSQRTTAFQQQLQQLSFVEQFCTSSSIPGQWYNFKAAGITRPNPKPNDDKKSYAIASVDHRFVPTYGMTMKEGRNITAAMCTKSWNQVSQLMLNETAVQQLGFSSAKEAVGQRVQWGTQRYEVTGVVKDYHHQSVQQAIDPIIFIPQLSDYYSTVRLTSDRMGDKLKQLEALYQHQFPGNPFDFFFVDENYNRQYETEQKVRTLFSIASGLAILIACLGLFGLAAFTVEQRTKEIGIRKVLGASMPSLLGLISTDFIKLVLLAIVIGTPMAWYAASRWLADFAYKIELSWWIFAGSGLLAVAIALVTISLQSLKAAWVNPVKALRTD</sequence>
<evidence type="ECO:0000259" key="8">
    <source>
        <dbReference type="Pfam" id="PF12704"/>
    </source>
</evidence>
<comment type="caution">
    <text evidence="9">The sequence shown here is derived from an EMBL/GenBank/DDBJ whole genome shotgun (WGS) entry which is preliminary data.</text>
</comment>
<dbReference type="Pfam" id="PF12704">
    <property type="entry name" value="MacB_PCD"/>
    <property type="match status" value="2"/>
</dbReference>
<keyword evidence="3 6" id="KW-0812">Transmembrane</keyword>
<dbReference type="PANTHER" id="PTHR30572:SF18">
    <property type="entry name" value="ABC-TYPE MACROLIDE FAMILY EXPORT SYSTEM PERMEASE COMPONENT 2"/>
    <property type="match status" value="1"/>
</dbReference>
<feature type="domain" description="MacB-like periplasmic core" evidence="8">
    <location>
        <begin position="20"/>
        <end position="251"/>
    </location>
</feature>
<feature type="transmembrane region" description="Helical" evidence="6">
    <location>
        <begin position="346"/>
        <end position="368"/>
    </location>
</feature>
<evidence type="ECO:0000259" key="7">
    <source>
        <dbReference type="Pfam" id="PF02687"/>
    </source>
</evidence>
<dbReference type="GO" id="GO:0005886">
    <property type="term" value="C:plasma membrane"/>
    <property type="evidence" value="ECO:0007669"/>
    <property type="project" value="UniProtKB-SubCell"/>
</dbReference>
<dbReference type="EMBL" id="RQJP01000003">
    <property type="protein sequence ID" value="RRB14269.1"/>
    <property type="molecule type" value="Genomic_DNA"/>
</dbReference>
<evidence type="ECO:0000256" key="3">
    <source>
        <dbReference type="ARBA" id="ARBA00022692"/>
    </source>
</evidence>
<feature type="transmembrane region" description="Helical" evidence="6">
    <location>
        <begin position="689"/>
        <end position="713"/>
    </location>
</feature>
<name>A0A3P1CLY4_9BACT</name>
<dbReference type="Proteomes" id="UP000274271">
    <property type="component" value="Unassembled WGS sequence"/>
</dbReference>
<keyword evidence="5 6" id="KW-0472">Membrane</keyword>
<organism evidence="9 10">
    <name type="scientific">Larkinella knui</name>
    <dbReference type="NCBI Taxonomy" id="2025310"/>
    <lineage>
        <taxon>Bacteria</taxon>
        <taxon>Pseudomonadati</taxon>
        <taxon>Bacteroidota</taxon>
        <taxon>Cytophagia</taxon>
        <taxon>Cytophagales</taxon>
        <taxon>Spirosomataceae</taxon>
        <taxon>Larkinella</taxon>
    </lineage>
</organism>
<dbReference type="AlphaFoldDB" id="A0A3P1CLY4"/>
<feature type="transmembrane region" description="Helical" evidence="6">
    <location>
        <begin position="291"/>
        <end position="311"/>
    </location>
</feature>
<evidence type="ECO:0000313" key="9">
    <source>
        <dbReference type="EMBL" id="RRB14269.1"/>
    </source>
</evidence>
<dbReference type="Pfam" id="PF02687">
    <property type="entry name" value="FtsX"/>
    <property type="match status" value="2"/>
</dbReference>
<evidence type="ECO:0000256" key="6">
    <source>
        <dbReference type="SAM" id="Phobius"/>
    </source>
</evidence>
<protein>
    <submittedName>
        <fullName evidence="9">ABC transporter permease</fullName>
    </submittedName>
</protein>
<keyword evidence="4 6" id="KW-1133">Transmembrane helix</keyword>
<evidence type="ECO:0000313" key="10">
    <source>
        <dbReference type="Proteomes" id="UP000274271"/>
    </source>
</evidence>
<feature type="domain" description="ABC3 transporter permease C-terminal" evidence="7">
    <location>
        <begin position="692"/>
        <end position="805"/>
    </location>
</feature>
<gene>
    <name evidence="9" type="ORF">EHT87_18510</name>
</gene>
<dbReference type="InterPro" id="IPR003838">
    <property type="entry name" value="ABC3_permease_C"/>
</dbReference>
<dbReference type="InterPro" id="IPR050250">
    <property type="entry name" value="Macrolide_Exporter_MacB"/>
</dbReference>
<proteinExistence type="predicted"/>
<dbReference type="GO" id="GO:0022857">
    <property type="term" value="F:transmembrane transporter activity"/>
    <property type="evidence" value="ECO:0007669"/>
    <property type="project" value="TreeGrafter"/>
</dbReference>
<feature type="transmembrane region" description="Helical" evidence="6">
    <location>
        <begin position="430"/>
        <end position="454"/>
    </location>
</feature>
<feature type="transmembrane region" description="Helical" evidence="6">
    <location>
        <begin position="21"/>
        <end position="43"/>
    </location>
</feature>
<keyword evidence="2" id="KW-1003">Cell membrane</keyword>
<accession>A0A3P1CLY4</accession>
<evidence type="ECO:0000256" key="4">
    <source>
        <dbReference type="ARBA" id="ARBA00022989"/>
    </source>
</evidence>
<feature type="transmembrane region" description="Helical" evidence="6">
    <location>
        <begin position="773"/>
        <end position="795"/>
    </location>
</feature>